<evidence type="ECO:0000259" key="5">
    <source>
        <dbReference type="Pfam" id="PF03446"/>
    </source>
</evidence>
<dbReference type="Pfam" id="PF14833">
    <property type="entry name" value="NAD_binding_11"/>
    <property type="match status" value="1"/>
</dbReference>
<feature type="domain" description="3-hydroxyisobutyrate dehydrogenase-like NAD-binding" evidence="6">
    <location>
        <begin position="164"/>
        <end position="284"/>
    </location>
</feature>
<evidence type="ECO:0000256" key="4">
    <source>
        <dbReference type="PIRSR" id="PIRSR000103-1"/>
    </source>
</evidence>
<dbReference type="InterPro" id="IPR006398">
    <property type="entry name" value="Tartro_sem_red"/>
</dbReference>
<dbReference type="KEGG" id="surl:BI350_02600"/>
<dbReference type="PROSITE" id="PS00895">
    <property type="entry name" value="3_HYDROXYISOBUT_DH"/>
    <property type="match status" value="1"/>
</dbReference>
<evidence type="ECO:0000313" key="7">
    <source>
        <dbReference type="EMBL" id="AOV06604.1"/>
    </source>
</evidence>
<dbReference type="NCBIfam" id="TIGR01505">
    <property type="entry name" value="tartro_sem_red"/>
    <property type="match status" value="1"/>
</dbReference>
<keyword evidence="3" id="KW-0520">NAD</keyword>
<dbReference type="InterPro" id="IPR036291">
    <property type="entry name" value="NAD(P)-bd_dom_sf"/>
</dbReference>
<evidence type="ECO:0000256" key="1">
    <source>
        <dbReference type="ARBA" id="ARBA00009080"/>
    </source>
</evidence>
<dbReference type="EMBL" id="CP017560">
    <property type="protein sequence ID" value="AOV06604.1"/>
    <property type="molecule type" value="Genomic_DNA"/>
</dbReference>
<evidence type="ECO:0000256" key="2">
    <source>
        <dbReference type="ARBA" id="ARBA00023002"/>
    </source>
</evidence>
<dbReference type="GO" id="GO:0046487">
    <property type="term" value="P:glyoxylate metabolic process"/>
    <property type="evidence" value="ECO:0007669"/>
    <property type="project" value="InterPro"/>
</dbReference>
<dbReference type="GO" id="GO:0050661">
    <property type="term" value="F:NADP binding"/>
    <property type="evidence" value="ECO:0007669"/>
    <property type="project" value="InterPro"/>
</dbReference>
<evidence type="ECO:0000256" key="3">
    <source>
        <dbReference type="ARBA" id="ARBA00023027"/>
    </source>
</evidence>
<dbReference type="GO" id="GO:0016054">
    <property type="term" value="P:organic acid catabolic process"/>
    <property type="evidence" value="ECO:0007669"/>
    <property type="project" value="UniProtKB-ARBA"/>
</dbReference>
<reference evidence="7 8" key="1">
    <citation type="submission" date="2016-09" db="EMBL/GenBank/DDBJ databases">
        <title>Complete genome sequence of the Lysinibacillus sphaericus LMG 22257, a specie of Bacillus with ureolytic activity that can effectively biodeposit calcium carbonate.</title>
        <authorList>
            <person name="Yan W."/>
        </authorList>
    </citation>
    <scope>NUCLEOTIDE SEQUENCE [LARGE SCALE GENOMIC DNA]</scope>
    <source>
        <strain evidence="7 8">LMG 22257</strain>
    </source>
</reference>
<dbReference type="PIRSF" id="PIRSF000103">
    <property type="entry name" value="HIBADH"/>
    <property type="match status" value="1"/>
</dbReference>
<dbReference type="Gene3D" id="1.10.1040.10">
    <property type="entry name" value="N-(1-d-carboxylethyl)-l-norvaline Dehydrogenase, domain 2"/>
    <property type="match status" value="1"/>
</dbReference>
<dbReference type="InterPro" id="IPR029154">
    <property type="entry name" value="HIBADH-like_NADP-bd"/>
</dbReference>
<dbReference type="Gene3D" id="3.40.50.720">
    <property type="entry name" value="NAD(P)-binding Rossmann-like Domain"/>
    <property type="match status" value="1"/>
</dbReference>
<dbReference type="PANTHER" id="PTHR43060">
    <property type="entry name" value="3-HYDROXYISOBUTYRATE DEHYDROGENASE-LIKE 1, MITOCHONDRIAL-RELATED"/>
    <property type="match status" value="1"/>
</dbReference>
<dbReference type="InterPro" id="IPR006115">
    <property type="entry name" value="6PGDH_NADP-bd"/>
</dbReference>
<dbReference type="Pfam" id="PF03446">
    <property type="entry name" value="NAD_binding_2"/>
    <property type="match status" value="1"/>
</dbReference>
<dbReference type="SUPFAM" id="SSF51735">
    <property type="entry name" value="NAD(P)-binding Rossmann-fold domains"/>
    <property type="match status" value="1"/>
</dbReference>
<comment type="similarity">
    <text evidence="1">Belongs to the HIBADH-related family.</text>
</comment>
<keyword evidence="8" id="KW-1185">Reference proteome</keyword>
<dbReference type="SUPFAM" id="SSF48179">
    <property type="entry name" value="6-phosphogluconate dehydrogenase C-terminal domain-like"/>
    <property type="match status" value="1"/>
</dbReference>
<proteinExistence type="inferred from homology"/>
<dbReference type="Proteomes" id="UP000185746">
    <property type="component" value="Chromosome"/>
</dbReference>
<dbReference type="GO" id="GO:0051287">
    <property type="term" value="F:NAD binding"/>
    <property type="evidence" value="ECO:0007669"/>
    <property type="project" value="InterPro"/>
</dbReference>
<dbReference type="NCBIfam" id="NF008592">
    <property type="entry name" value="PRK11559.1"/>
    <property type="match status" value="1"/>
</dbReference>
<evidence type="ECO:0000313" key="8">
    <source>
        <dbReference type="Proteomes" id="UP000185746"/>
    </source>
</evidence>
<name>A0A1D8JD25_9BACL</name>
<gene>
    <name evidence="7" type="ORF">BI350_02600</name>
</gene>
<protein>
    <submittedName>
        <fullName evidence="7">2-hydroxy-3-oxopropionate reductase</fullName>
    </submittedName>
</protein>
<sequence length="300" mass="31362">MNIGFIGLGIMGKPMVLNLLKEGFQVKAFDVNENARKEVVASGALEALSPLEVARESDFIITMLPNADIVKDVLLGTSGVAEGVKPGTVVVDMSSISPIDSTFIANELSKLDVAFLDAPVSGGEPKAIDGTMSIMVGGDEAALEKALPILRAMGKDITHVGGSGSGSTTKLANQILVNVTIAAMSEAVVLAAKAGVDVEKMYQAIRGGLAGSAVLDAKIPLVLDRNFVAGGRIDINLKDLTNVLDAGRDIGVPMPLTSNVVEMFHALKVDGKAADDHGGLIQYYEKLANYEVMKGEKEVE</sequence>
<feature type="domain" description="6-phosphogluconate dehydrogenase NADP-binding" evidence="5">
    <location>
        <begin position="2"/>
        <end position="161"/>
    </location>
</feature>
<dbReference type="GO" id="GO:0008679">
    <property type="term" value="F:2-hydroxy-3-oxopropionate reductase activity"/>
    <property type="evidence" value="ECO:0007669"/>
    <property type="project" value="InterPro"/>
</dbReference>
<dbReference type="InterPro" id="IPR013328">
    <property type="entry name" value="6PGD_dom2"/>
</dbReference>
<dbReference type="InterPro" id="IPR015815">
    <property type="entry name" value="HIBADH-related"/>
</dbReference>
<dbReference type="AlphaFoldDB" id="A0A1D8JD25"/>
<dbReference type="PANTHER" id="PTHR43060:SF3">
    <property type="entry name" value="2-HYDROXY-3-OXOPROPIONATE REDUCTASE"/>
    <property type="match status" value="1"/>
</dbReference>
<dbReference type="InterPro" id="IPR008927">
    <property type="entry name" value="6-PGluconate_DH-like_C_sf"/>
</dbReference>
<keyword evidence="2" id="KW-0560">Oxidoreductase</keyword>
<accession>A0A1D8JD25</accession>
<organism evidence="7 8">
    <name type="scientific">Sporosarcina ureilytica</name>
    <dbReference type="NCBI Taxonomy" id="298596"/>
    <lineage>
        <taxon>Bacteria</taxon>
        <taxon>Bacillati</taxon>
        <taxon>Bacillota</taxon>
        <taxon>Bacilli</taxon>
        <taxon>Bacillales</taxon>
        <taxon>Caryophanaceae</taxon>
        <taxon>Sporosarcina</taxon>
    </lineage>
</organism>
<evidence type="ECO:0000259" key="6">
    <source>
        <dbReference type="Pfam" id="PF14833"/>
    </source>
</evidence>
<feature type="active site" evidence="4">
    <location>
        <position position="170"/>
    </location>
</feature>
<dbReference type="InterPro" id="IPR002204">
    <property type="entry name" value="3-OH-isobutyrate_DH-rel_CS"/>
</dbReference>
<dbReference type="RefSeq" id="WP_075526713.1">
    <property type="nucleotide sequence ID" value="NZ_CP017560.1"/>
</dbReference>